<evidence type="ECO:0000313" key="1">
    <source>
        <dbReference type="EMBL" id="KAK8166448.1"/>
    </source>
</evidence>
<name>A0ABR1XTB8_9PEZI</name>
<keyword evidence="2" id="KW-1185">Reference proteome</keyword>
<proteinExistence type="predicted"/>
<dbReference type="InterPro" id="IPR011333">
    <property type="entry name" value="SKP1/BTB/POZ_sf"/>
</dbReference>
<comment type="caution">
    <text evidence="1">The sequence shown here is derived from an EMBL/GenBank/DDBJ whole genome shotgun (WGS) entry which is preliminary data.</text>
</comment>
<dbReference type="Gene3D" id="3.30.710.10">
    <property type="entry name" value="Potassium Channel Kv1.1, Chain A"/>
    <property type="match status" value="1"/>
</dbReference>
<gene>
    <name evidence="1" type="ORF">IWX90DRAFT_486359</name>
</gene>
<evidence type="ECO:0008006" key="3">
    <source>
        <dbReference type="Google" id="ProtNLM"/>
    </source>
</evidence>
<sequence>MPACLNGCLSRGTKKIRAIRRVQSDQDREPMVDWATALSSYARGSFHMVKIILDDSQTTFFANEALIRAHSVFFNTALREMSPWDEARTKPAGFLRPELYRALRFYAEKTVTLYGDICSRQFRIINWWTHISHRVSDKALAHVWVLADYLLIPVLQNRINKLLVNKFNASLSAERPGFKAFRVHRDAINFVYENTLPNSCQQKLFTEFVAYSIPVKALWASKRPNKRIMAGFPQDVARPVLARVNQRASSLHHVGFLHDFPEFIDPAGFALTPVSRSLANLRRLSRKWYQMFEWFRVPDDAPEISQEYACHRAYCALSGPYGTLPLDCYAWYCWLFFVEMRIGGIAKDNPRVERLLWRYVASHNIAVVWVRDFSGPSARLPTHDPSGLSLRGEYDRVFGITFARWFKGIYNVVDIDDDDAAPSPFVPGRHWRNGLQSLDNFVDLHAFSVDERR</sequence>
<reference evidence="1 2" key="1">
    <citation type="journal article" date="2022" name="G3 (Bethesda)">
        <title>Enemy or ally: a genomic approach to elucidate the lifestyle of Phyllosticta citrichinaensis.</title>
        <authorList>
            <person name="Buijs V.A."/>
            <person name="Groenewald J.Z."/>
            <person name="Haridas S."/>
            <person name="LaButti K.M."/>
            <person name="Lipzen A."/>
            <person name="Martin F.M."/>
            <person name="Barry K."/>
            <person name="Grigoriev I.V."/>
            <person name="Crous P.W."/>
            <person name="Seidl M.F."/>
        </authorList>
    </citation>
    <scope>NUCLEOTIDE SEQUENCE [LARGE SCALE GENOMIC DNA]</scope>
    <source>
        <strain evidence="1 2">CBS 129764</strain>
    </source>
</reference>
<dbReference type="Proteomes" id="UP001456524">
    <property type="component" value="Unassembled WGS sequence"/>
</dbReference>
<protein>
    <recommendedName>
        <fullName evidence="3">BTB domain-containing protein</fullName>
    </recommendedName>
</protein>
<evidence type="ECO:0000313" key="2">
    <source>
        <dbReference type="Proteomes" id="UP001456524"/>
    </source>
</evidence>
<dbReference type="EMBL" id="JBBWUH010000005">
    <property type="protein sequence ID" value="KAK8166448.1"/>
    <property type="molecule type" value="Genomic_DNA"/>
</dbReference>
<accession>A0ABR1XTB8</accession>
<organism evidence="1 2">
    <name type="scientific">Phyllosticta citrichinensis</name>
    <dbReference type="NCBI Taxonomy" id="1130410"/>
    <lineage>
        <taxon>Eukaryota</taxon>
        <taxon>Fungi</taxon>
        <taxon>Dikarya</taxon>
        <taxon>Ascomycota</taxon>
        <taxon>Pezizomycotina</taxon>
        <taxon>Dothideomycetes</taxon>
        <taxon>Dothideomycetes incertae sedis</taxon>
        <taxon>Botryosphaeriales</taxon>
        <taxon>Phyllostictaceae</taxon>
        <taxon>Phyllosticta</taxon>
    </lineage>
</organism>